<gene>
    <name evidence="1" type="ORF">Vadar_029152</name>
</gene>
<name>A0ACB7YGZ0_9ERIC</name>
<dbReference type="EMBL" id="CM037158">
    <property type="protein sequence ID" value="KAH7852783.1"/>
    <property type="molecule type" value="Genomic_DNA"/>
</dbReference>
<sequence>MANLIVFMFFCSLAFVVVVSDDIYPYFSKIQMPPGVTGPESAAFDAAGGGPYVSVADGRILKWNYIFNVFVEFAYTAPNRNKRLCDRTTDPNLGPICGRPLGLSFNYATGFLYIVDAYFGFLVVGPLGGLAIQIANSADGAPLKFANGVDVDQKTGIVYFQHSSETYNLWNTTQPGFIGDSTGRFLKFDPKTKHVTVLLSGLAGGGGPAVNFDSSFVIVPEFSAKRLHKFWLSGPKANTAEILINLPGNPNKVKRSETQGEFWVAVSVTTQQPTFTTPMGLRINGVGEVLESLSLPEEYYCNKSISVVQEHNSALFIGSRVTDFLGVLKKKP</sequence>
<evidence type="ECO:0000313" key="1">
    <source>
        <dbReference type="EMBL" id="KAH7852783.1"/>
    </source>
</evidence>
<dbReference type="Proteomes" id="UP000828048">
    <property type="component" value="Chromosome 8"/>
</dbReference>
<proteinExistence type="predicted"/>
<protein>
    <submittedName>
        <fullName evidence="1">Uncharacterized protein</fullName>
    </submittedName>
</protein>
<reference evidence="1 2" key="1">
    <citation type="journal article" date="2021" name="Hortic Res">
        <title>High-quality reference genome and annotation aids understanding of berry development for evergreen blueberry (Vaccinium darrowii).</title>
        <authorList>
            <person name="Yu J."/>
            <person name="Hulse-Kemp A.M."/>
            <person name="Babiker E."/>
            <person name="Staton M."/>
        </authorList>
    </citation>
    <scope>NUCLEOTIDE SEQUENCE [LARGE SCALE GENOMIC DNA]</scope>
    <source>
        <strain evidence="2">cv. NJ 8807/NJ 8810</strain>
        <tissue evidence="1">Young leaf</tissue>
    </source>
</reference>
<evidence type="ECO:0000313" key="2">
    <source>
        <dbReference type="Proteomes" id="UP000828048"/>
    </source>
</evidence>
<comment type="caution">
    <text evidence="1">The sequence shown here is derived from an EMBL/GenBank/DDBJ whole genome shotgun (WGS) entry which is preliminary data.</text>
</comment>
<organism evidence="1 2">
    <name type="scientific">Vaccinium darrowii</name>
    <dbReference type="NCBI Taxonomy" id="229202"/>
    <lineage>
        <taxon>Eukaryota</taxon>
        <taxon>Viridiplantae</taxon>
        <taxon>Streptophyta</taxon>
        <taxon>Embryophyta</taxon>
        <taxon>Tracheophyta</taxon>
        <taxon>Spermatophyta</taxon>
        <taxon>Magnoliopsida</taxon>
        <taxon>eudicotyledons</taxon>
        <taxon>Gunneridae</taxon>
        <taxon>Pentapetalae</taxon>
        <taxon>asterids</taxon>
        <taxon>Ericales</taxon>
        <taxon>Ericaceae</taxon>
        <taxon>Vaccinioideae</taxon>
        <taxon>Vaccinieae</taxon>
        <taxon>Vaccinium</taxon>
    </lineage>
</organism>
<accession>A0ACB7YGZ0</accession>
<keyword evidence="2" id="KW-1185">Reference proteome</keyword>